<proteinExistence type="predicted"/>
<feature type="transmembrane region" description="Helical" evidence="1">
    <location>
        <begin position="20"/>
        <end position="38"/>
    </location>
</feature>
<comment type="caution">
    <text evidence="2">The sequence shown here is derived from an EMBL/GenBank/DDBJ whole genome shotgun (WGS) entry which is preliminary data.</text>
</comment>
<keyword evidence="1" id="KW-1133">Transmembrane helix</keyword>
<evidence type="ECO:0000313" key="2">
    <source>
        <dbReference type="EMBL" id="RNA32674.1"/>
    </source>
</evidence>
<dbReference type="AlphaFoldDB" id="A0A3M7SA48"/>
<dbReference type="EMBL" id="REGN01001767">
    <property type="protein sequence ID" value="RNA32674.1"/>
    <property type="molecule type" value="Genomic_DNA"/>
</dbReference>
<keyword evidence="1" id="KW-0812">Transmembrane</keyword>
<evidence type="ECO:0000313" key="3">
    <source>
        <dbReference type="Proteomes" id="UP000276133"/>
    </source>
</evidence>
<gene>
    <name evidence="2" type="ORF">BpHYR1_027989</name>
</gene>
<keyword evidence="3" id="KW-1185">Reference proteome</keyword>
<accession>A0A3M7SA48</accession>
<keyword evidence="1" id="KW-0472">Membrane</keyword>
<sequence>MKEKFNPKLQGFFISSTIKIKNFYILILYLIFSLLTELEENKRKLKRYIEKEIYRDIIICIKSINF</sequence>
<reference evidence="2 3" key="1">
    <citation type="journal article" date="2018" name="Sci. Rep.">
        <title>Genomic signatures of local adaptation to the degree of environmental predictability in rotifers.</title>
        <authorList>
            <person name="Franch-Gras L."/>
            <person name="Hahn C."/>
            <person name="Garcia-Roger E.M."/>
            <person name="Carmona M.J."/>
            <person name="Serra M."/>
            <person name="Gomez A."/>
        </authorList>
    </citation>
    <scope>NUCLEOTIDE SEQUENCE [LARGE SCALE GENOMIC DNA]</scope>
    <source>
        <strain evidence="2">HYR1</strain>
    </source>
</reference>
<name>A0A3M7SA48_BRAPC</name>
<organism evidence="2 3">
    <name type="scientific">Brachionus plicatilis</name>
    <name type="common">Marine rotifer</name>
    <name type="synonym">Brachionus muelleri</name>
    <dbReference type="NCBI Taxonomy" id="10195"/>
    <lineage>
        <taxon>Eukaryota</taxon>
        <taxon>Metazoa</taxon>
        <taxon>Spiralia</taxon>
        <taxon>Gnathifera</taxon>
        <taxon>Rotifera</taxon>
        <taxon>Eurotatoria</taxon>
        <taxon>Monogononta</taxon>
        <taxon>Pseudotrocha</taxon>
        <taxon>Ploima</taxon>
        <taxon>Brachionidae</taxon>
        <taxon>Brachionus</taxon>
    </lineage>
</organism>
<evidence type="ECO:0000256" key="1">
    <source>
        <dbReference type="SAM" id="Phobius"/>
    </source>
</evidence>
<protein>
    <submittedName>
        <fullName evidence="2">Uncharacterized protein</fullName>
    </submittedName>
</protein>
<dbReference type="Proteomes" id="UP000276133">
    <property type="component" value="Unassembled WGS sequence"/>
</dbReference>